<proteinExistence type="predicted"/>
<dbReference type="Proteomes" id="UP001500449">
    <property type="component" value="Unassembled WGS sequence"/>
</dbReference>
<keyword evidence="2" id="KW-1185">Reference proteome</keyword>
<reference evidence="1 2" key="1">
    <citation type="journal article" date="2019" name="Int. J. Syst. Evol. Microbiol.">
        <title>The Global Catalogue of Microorganisms (GCM) 10K type strain sequencing project: providing services to taxonomists for standard genome sequencing and annotation.</title>
        <authorList>
            <consortium name="The Broad Institute Genomics Platform"/>
            <consortium name="The Broad Institute Genome Sequencing Center for Infectious Disease"/>
            <person name="Wu L."/>
            <person name="Ma J."/>
        </authorList>
    </citation>
    <scope>NUCLEOTIDE SEQUENCE [LARGE SCALE GENOMIC DNA]</scope>
    <source>
        <strain evidence="1 2">JCM 16009</strain>
    </source>
</reference>
<dbReference type="RefSeq" id="WP_344412055.1">
    <property type="nucleotide sequence ID" value="NZ_BAAAQK010000003.1"/>
</dbReference>
<dbReference type="Pfam" id="PF19458">
    <property type="entry name" value="DUF5995"/>
    <property type="match status" value="1"/>
</dbReference>
<evidence type="ECO:0000313" key="1">
    <source>
        <dbReference type="EMBL" id="GAA1830752.1"/>
    </source>
</evidence>
<evidence type="ECO:0000313" key="2">
    <source>
        <dbReference type="Proteomes" id="UP001500449"/>
    </source>
</evidence>
<name>A0ABN2MM65_9PSEU</name>
<dbReference type="InterPro" id="IPR046037">
    <property type="entry name" value="DUF5995"/>
</dbReference>
<dbReference type="EMBL" id="BAAAQK010000003">
    <property type="protein sequence ID" value="GAA1830752.1"/>
    <property type="molecule type" value="Genomic_DNA"/>
</dbReference>
<organism evidence="1 2">
    <name type="scientific">Pseudonocardia ailaonensis</name>
    <dbReference type="NCBI Taxonomy" id="367279"/>
    <lineage>
        <taxon>Bacteria</taxon>
        <taxon>Bacillati</taxon>
        <taxon>Actinomycetota</taxon>
        <taxon>Actinomycetes</taxon>
        <taxon>Pseudonocardiales</taxon>
        <taxon>Pseudonocardiaceae</taxon>
        <taxon>Pseudonocardia</taxon>
    </lineage>
</organism>
<gene>
    <name evidence="1" type="ORF">GCM10009836_05900</name>
</gene>
<sequence length="258" mass="28578">MGPGSASALAACCADDAQSIDEVVAQLEAVRDRAAEHPGREARDGIACFSRLYATITRNVGRTAAGQNPERRFADPDFITLLDLEFARRYFAAIRDYAGDGTVRSATPRAWWVLFARRDHDIPHANFAAAGVNAHVNFDLTFALLETWRKFPPTPARRADYDTINDIFADEMDGLRADFESWLSADGTDSVGDLVGNNGANLVVRLTRHLAWEKAEEIWERLPSTEHYDAAYSDSLRILDEHASWLGRAVLAAPVLPF</sequence>
<accession>A0ABN2MM65</accession>
<comment type="caution">
    <text evidence="1">The sequence shown here is derived from an EMBL/GenBank/DDBJ whole genome shotgun (WGS) entry which is preliminary data.</text>
</comment>
<protein>
    <submittedName>
        <fullName evidence="1">DUF5995 family protein</fullName>
    </submittedName>
</protein>